<dbReference type="Proteomes" id="UP000198815">
    <property type="component" value="Unassembled WGS sequence"/>
</dbReference>
<evidence type="ECO:0000313" key="1">
    <source>
        <dbReference type="EMBL" id="SER65650.1"/>
    </source>
</evidence>
<dbReference type="STRING" id="64702.SAMN05443377_10528"/>
<dbReference type="EMBL" id="FOGZ01000005">
    <property type="protein sequence ID" value="SER65650.1"/>
    <property type="molecule type" value="Genomic_DNA"/>
</dbReference>
<organism evidence="1 2">
    <name type="scientific">Propionibacterium cyclohexanicum</name>
    <dbReference type="NCBI Taxonomy" id="64702"/>
    <lineage>
        <taxon>Bacteria</taxon>
        <taxon>Bacillati</taxon>
        <taxon>Actinomycetota</taxon>
        <taxon>Actinomycetes</taxon>
        <taxon>Propionibacteriales</taxon>
        <taxon>Propionibacteriaceae</taxon>
        <taxon>Propionibacterium</taxon>
    </lineage>
</organism>
<accession>A0A1H9QYW0</accession>
<sequence length="173" mass="17647">MSLLRFTSRAMFSSWFAVQGARNVVNPGPAAEKLAPTISQLVGIAKAALPGEAAARLPETAPAWVRISGAAQLVAALGYAVGLGRRPSAAVLAITTAFTLPSVVKGARARDGSGSLNELITTGALLGAAVLAAQDTEGKPSLVWRARSGAHHAVENVQDLTEQAVGKVQTIAS</sequence>
<gene>
    <name evidence="1" type="ORF">SAMN05443377_10528</name>
</gene>
<dbReference type="OrthoDB" id="329282at2"/>
<proteinExistence type="predicted"/>
<protein>
    <submittedName>
        <fullName evidence="1">DoxX protein</fullName>
    </submittedName>
</protein>
<dbReference type="AlphaFoldDB" id="A0A1H9QYW0"/>
<reference evidence="1 2" key="1">
    <citation type="submission" date="2016-10" db="EMBL/GenBank/DDBJ databases">
        <authorList>
            <person name="de Groot N.N."/>
        </authorList>
    </citation>
    <scope>NUCLEOTIDE SEQUENCE [LARGE SCALE GENOMIC DNA]</scope>
    <source>
        <strain evidence="1 2">DSM 16859</strain>
    </source>
</reference>
<dbReference type="RefSeq" id="WP_091968128.1">
    <property type="nucleotide sequence ID" value="NZ_FOGZ01000005.1"/>
</dbReference>
<keyword evidence="2" id="KW-1185">Reference proteome</keyword>
<name>A0A1H9QYW0_9ACTN</name>
<evidence type="ECO:0000313" key="2">
    <source>
        <dbReference type="Proteomes" id="UP000198815"/>
    </source>
</evidence>